<dbReference type="EMBL" id="JAVRQU010000006">
    <property type="protein sequence ID" value="KAK5701786.1"/>
    <property type="molecule type" value="Genomic_DNA"/>
</dbReference>
<name>A0AAN7ZP26_9PEZI</name>
<sequence>MIGSDYLQINPSSRMAQPFAIGPPSHDPRIAYHNPGEVYYDPHIAMSTALTGLNNARRRLQSAQQEIAERYRGEIALEIPELHTLRFHVDCQIARLEQRMADMVSSRAGQPVGSGEEHN</sequence>
<comment type="caution">
    <text evidence="1">The sequence shown here is derived from an EMBL/GenBank/DDBJ whole genome shotgun (WGS) entry which is preliminary data.</text>
</comment>
<reference evidence="1" key="1">
    <citation type="submission" date="2023-08" db="EMBL/GenBank/DDBJ databases">
        <title>Black Yeasts Isolated from many extreme environments.</title>
        <authorList>
            <person name="Coleine C."/>
            <person name="Stajich J.E."/>
            <person name="Selbmann L."/>
        </authorList>
    </citation>
    <scope>NUCLEOTIDE SEQUENCE</scope>
    <source>
        <strain evidence="1">CCFEE 5810</strain>
    </source>
</reference>
<evidence type="ECO:0000313" key="1">
    <source>
        <dbReference type="EMBL" id="KAK5701786.1"/>
    </source>
</evidence>
<dbReference type="AlphaFoldDB" id="A0AAN7ZP26"/>
<protein>
    <submittedName>
        <fullName evidence="1">Uncharacterized protein</fullName>
    </submittedName>
</protein>
<organism evidence="1 2">
    <name type="scientific">Elasticomyces elasticus</name>
    <dbReference type="NCBI Taxonomy" id="574655"/>
    <lineage>
        <taxon>Eukaryota</taxon>
        <taxon>Fungi</taxon>
        <taxon>Dikarya</taxon>
        <taxon>Ascomycota</taxon>
        <taxon>Pezizomycotina</taxon>
        <taxon>Dothideomycetes</taxon>
        <taxon>Dothideomycetidae</taxon>
        <taxon>Mycosphaerellales</taxon>
        <taxon>Teratosphaeriaceae</taxon>
        <taxon>Elasticomyces</taxon>
    </lineage>
</organism>
<accession>A0AAN7ZP26</accession>
<evidence type="ECO:0000313" key="2">
    <source>
        <dbReference type="Proteomes" id="UP001310594"/>
    </source>
</evidence>
<dbReference type="Proteomes" id="UP001310594">
    <property type="component" value="Unassembled WGS sequence"/>
</dbReference>
<gene>
    <name evidence="1" type="ORF">LTR97_004604</name>
</gene>
<proteinExistence type="predicted"/>